<gene>
    <name evidence="2" type="ORF">ACFQ3J_24995</name>
</gene>
<keyword evidence="1" id="KW-0472">Membrane</keyword>
<dbReference type="EMBL" id="JBHTKX010000009">
    <property type="protein sequence ID" value="MFD1131381.1"/>
    <property type="molecule type" value="Genomic_DNA"/>
</dbReference>
<name>A0ABW3Q7B8_9BACL</name>
<keyword evidence="3" id="KW-1185">Reference proteome</keyword>
<feature type="transmembrane region" description="Helical" evidence="1">
    <location>
        <begin position="49"/>
        <end position="67"/>
    </location>
</feature>
<evidence type="ECO:0000256" key="1">
    <source>
        <dbReference type="SAM" id="Phobius"/>
    </source>
</evidence>
<accession>A0ABW3Q7B8</accession>
<feature type="transmembrane region" description="Helical" evidence="1">
    <location>
        <begin position="12"/>
        <end position="29"/>
    </location>
</feature>
<evidence type="ECO:0000313" key="3">
    <source>
        <dbReference type="Proteomes" id="UP001597169"/>
    </source>
</evidence>
<protein>
    <submittedName>
        <fullName evidence="2">Uncharacterized protein</fullName>
    </submittedName>
</protein>
<comment type="caution">
    <text evidence="2">The sequence shown here is derived from an EMBL/GenBank/DDBJ whole genome shotgun (WGS) entry which is preliminary data.</text>
</comment>
<evidence type="ECO:0000313" key="2">
    <source>
        <dbReference type="EMBL" id="MFD1131381.1"/>
    </source>
</evidence>
<dbReference type="Proteomes" id="UP001597169">
    <property type="component" value="Unassembled WGS sequence"/>
</dbReference>
<proteinExistence type="predicted"/>
<keyword evidence="1" id="KW-0812">Transmembrane</keyword>
<organism evidence="2 3">
    <name type="scientific">Paenibacillus provencensis</name>
    <dbReference type="NCBI Taxonomy" id="441151"/>
    <lineage>
        <taxon>Bacteria</taxon>
        <taxon>Bacillati</taxon>
        <taxon>Bacillota</taxon>
        <taxon>Bacilli</taxon>
        <taxon>Bacillales</taxon>
        <taxon>Paenibacillaceae</taxon>
        <taxon>Paenibacillus</taxon>
    </lineage>
</organism>
<reference evidence="3" key="1">
    <citation type="journal article" date="2019" name="Int. J. Syst. Evol. Microbiol.">
        <title>The Global Catalogue of Microorganisms (GCM) 10K type strain sequencing project: providing services to taxonomists for standard genome sequencing and annotation.</title>
        <authorList>
            <consortium name="The Broad Institute Genomics Platform"/>
            <consortium name="The Broad Institute Genome Sequencing Center for Infectious Disease"/>
            <person name="Wu L."/>
            <person name="Ma J."/>
        </authorList>
    </citation>
    <scope>NUCLEOTIDE SEQUENCE [LARGE SCALE GENOMIC DNA]</scope>
    <source>
        <strain evidence="3">CCUG 53519</strain>
    </source>
</reference>
<sequence length="165" mass="19550">MVNNLRYIEKNIKNLFRAIIIFPGSLLVGNGIDQVGQWFRLRSLSPMEIIISGFSFILVFYIIPQIINNLMAIKKIRKYYPITNDVISEHREFFMENIDQEITFLQQAADTFIERGMRDDYNLFIENLQTMKEIRSCIIGNQKLESKYLTHLNQVFNRGYLLKKM</sequence>
<keyword evidence="1" id="KW-1133">Transmembrane helix</keyword>
<dbReference type="RefSeq" id="WP_090727766.1">
    <property type="nucleotide sequence ID" value="NZ_JBHTKX010000009.1"/>
</dbReference>